<feature type="region of interest" description="Disordered" evidence="1">
    <location>
        <begin position="1"/>
        <end position="70"/>
    </location>
</feature>
<dbReference type="AlphaFoldDB" id="A0A075GJD2"/>
<evidence type="ECO:0000256" key="1">
    <source>
        <dbReference type="SAM" id="MobiDB-lite"/>
    </source>
</evidence>
<sequence length="104" mass="12008">MTTATNSDYRAVPSPHGGGSPSGQPAHHRQSPPREYLFRRRPLLSTHRPFPTQYVRDRYSPNTRRHDESMAPAQEFQLRTCVDHAPITSDLFVHQWPQLGRAEY</sequence>
<protein>
    <submittedName>
        <fullName evidence="2">Uncharacterized protein</fullName>
    </submittedName>
</protein>
<proteinExistence type="predicted"/>
<reference evidence="2" key="1">
    <citation type="journal article" date="2014" name="Genome Biol. Evol.">
        <title>Pangenome evidence for extensive interdomain horizontal transfer affecting lineage core and shell genes in uncultured planktonic thaumarchaeota and euryarchaeota.</title>
        <authorList>
            <person name="Deschamps P."/>
            <person name="Zivanovic Y."/>
            <person name="Moreira D."/>
            <person name="Rodriguez-Valera F."/>
            <person name="Lopez-Garcia P."/>
        </authorList>
    </citation>
    <scope>NUCLEOTIDE SEQUENCE</scope>
</reference>
<organism evidence="2">
    <name type="scientific">uncultured marine group II/III euryarchaeote KM3_14_C07</name>
    <dbReference type="NCBI Taxonomy" id="1457888"/>
    <lineage>
        <taxon>Archaea</taxon>
        <taxon>Methanobacteriati</taxon>
        <taxon>Methanobacteriota</taxon>
        <taxon>environmental samples</taxon>
    </lineage>
</organism>
<name>A0A075GJD2_9EURY</name>
<feature type="compositionally biased region" description="Basic and acidic residues" evidence="1">
    <location>
        <begin position="55"/>
        <end position="69"/>
    </location>
</feature>
<dbReference type="EMBL" id="KF900628">
    <property type="protein sequence ID" value="AIF01703.1"/>
    <property type="molecule type" value="Genomic_DNA"/>
</dbReference>
<accession>A0A075GJD2</accession>
<evidence type="ECO:0000313" key="2">
    <source>
        <dbReference type="EMBL" id="AIF01703.1"/>
    </source>
</evidence>